<proteinExistence type="predicted"/>
<sequence>MKDEVSIEDVGDLPIDSYDWVDTSIKKGLGGGSPHLSCASYKYLYDTLPMKLGVQLPFIDFQYSILWILNVAPTQLHPNSWVFVQAFEILCEGLGKLP</sequence>
<evidence type="ECO:0000313" key="2">
    <source>
        <dbReference type="EMBL" id="RDX70749.1"/>
    </source>
</evidence>
<dbReference type="Pfam" id="PF04195">
    <property type="entry name" value="Transposase_28"/>
    <property type="match status" value="1"/>
</dbReference>
<dbReference type="OrthoDB" id="1321796at2759"/>
<name>A0A371EXK9_MUCPR</name>
<organism evidence="2 3">
    <name type="scientific">Mucuna pruriens</name>
    <name type="common">Velvet bean</name>
    <name type="synonym">Dolichos pruriens</name>
    <dbReference type="NCBI Taxonomy" id="157652"/>
    <lineage>
        <taxon>Eukaryota</taxon>
        <taxon>Viridiplantae</taxon>
        <taxon>Streptophyta</taxon>
        <taxon>Embryophyta</taxon>
        <taxon>Tracheophyta</taxon>
        <taxon>Spermatophyta</taxon>
        <taxon>Magnoliopsida</taxon>
        <taxon>eudicotyledons</taxon>
        <taxon>Gunneridae</taxon>
        <taxon>Pentapetalae</taxon>
        <taxon>rosids</taxon>
        <taxon>fabids</taxon>
        <taxon>Fabales</taxon>
        <taxon>Fabaceae</taxon>
        <taxon>Papilionoideae</taxon>
        <taxon>50 kb inversion clade</taxon>
        <taxon>NPAAA clade</taxon>
        <taxon>indigoferoid/millettioid clade</taxon>
        <taxon>Phaseoleae</taxon>
        <taxon>Mucuna</taxon>
    </lineage>
</organism>
<feature type="non-terminal residue" evidence="2">
    <location>
        <position position="1"/>
    </location>
</feature>
<dbReference type="InterPro" id="IPR007321">
    <property type="entry name" value="Transposase_28"/>
</dbReference>
<reference evidence="2" key="1">
    <citation type="submission" date="2018-05" db="EMBL/GenBank/DDBJ databases">
        <title>Draft genome of Mucuna pruriens seed.</title>
        <authorList>
            <person name="Nnadi N.E."/>
            <person name="Vos R."/>
            <person name="Hasami M.H."/>
            <person name="Devisetty U.K."/>
            <person name="Aguiy J.C."/>
        </authorList>
    </citation>
    <scope>NUCLEOTIDE SEQUENCE [LARGE SCALE GENOMIC DNA]</scope>
    <source>
        <strain evidence="2">JCA_2017</strain>
    </source>
</reference>
<keyword evidence="3" id="KW-1185">Reference proteome</keyword>
<evidence type="ECO:0000259" key="1">
    <source>
        <dbReference type="Pfam" id="PF04195"/>
    </source>
</evidence>
<feature type="domain" description="Transposase (putative) gypsy type" evidence="1">
    <location>
        <begin position="52"/>
        <end position="93"/>
    </location>
</feature>
<protein>
    <recommendedName>
        <fullName evidence="1">Transposase (putative) gypsy type domain-containing protein</fullName>
    </recommendedName>
</protein>
<dbReference type="EMBL" id="QJKJ01011586">
    <property type="protein sequence ID" value="RDX70749.1"/>
    <property type="molecule type" value="Genomic_DNA"/>
</dbReference>
<evidence type="ECO:0000313" key="3">
    <source>
        <dbReference type="Proteomes" id="UP000257109"/>
    </source>
</evidence>
<dbReference type="Proteomes" id="UP000257109">
    <property type="component" value="Unassembled WGS sequence"/>
</dbReference>
<accession>A0A371EXK9</accession>
<gene>
    <name evidence="2" type="ORF">CR513_49988</name>
</gene>
<comment type="caution">
    <text evidence="2">The sequence shown here is derived from an EMBL/GenBank/DDBJ whole genome shotgun (WGS) entry which is preliminary data.</text>
</comment>
<dbReference type="AlphaFoldDB" id="A0A371EXK9"/>